<feature type="domain" description="NADP-dependent oxidoreductase" evidence="1">
    <location>
        <begin position="24"/>
        <end position="175"/>
    </location>
</feature>
<sequence length="215" mass="23717">MTQSERNLLGHGSLDEGDSISGELKNATLPVVLLHSPYCWSGHCTAAEQTVSWREGWRNLEEYHRQGKAKTIGVSNFDLGLFTELLSITTAPVGVVQDREVRLLAAKTFAVYMAYSSLGTQWEHKLGHNPVFASETLQRIAHLRGLSVAQVVTSWLLQSGVVAIPRSADPAHIRELGIFITEQSAGNEKKEGVRVYLEEEDMRAIEALDGTLGEF</sequence>
<dbReference type="PRINTS" id="PR00069">
    <property type="entry name" value="ALDKETRDTASE"/>
</dbReference>
<dbReference type="PROSITE" id="PS00062">
    <property type="entry name" value="ALDOKETO_REDUCTASE_2"/>
    <property type="match status" value="1"/>
</dbReference>
<dbReference type="Proteomes" id="UP001497444">
    <property type="component" value="Unassembled WGS sequence"/>
</dbReference>
<evidence type="ECO:0000313" key="2">
    <source>
        <dbReference type="EMBL" id="CAK9251686.1"/>
    </source>
</evidence>
<dbReference type="PANTHER" id="PTHR43827">
    <property type="entry name" value="2,5-DIKETO-D-GLUCONIC ACID REDUCTASE"/>
    <property type="match status" value="1"/>
</dbReference>
<reference evidence="2" key="1">
    <citation type="submission" date="2024-02" db="EMBL/GenBank/DDBJ databases">
        <authorList>
            <consortium name="ELIXIR-Norway"/>
            <consortium name="Elixir Norway"/>
        </authorList>
    </citation>
    <scope>NUCLEOTIDE SEQUENCE</scope>
</reference>
<accession>A0ABP0VCM0</accession>
<organism evidence="2 3">
    <name type="scientific">Sphagnum jensenii</name>
    <dbReference type="NCBI Taxonomy" id="128206"/>
    <lineage>
        <taxon>Eukaryota</taxon>
        <taxon>Viridiplantae</taxon>
        <taxon>Streptophyta</taxon>
        <taxon>Embryophyta</taxon>
        <taxon>Bryophyta</taxon>
        <taxon>Sphagnophytina</taxon>
        <taxon>Sphagnopsida</taxon>
        <taxon>Sphagnales</taxon>
        <taxon>Sphagnaceae</taxon>
        <taxon>Sphagnum</taxon>
    </lineage>
</organism>
<dbReference type="SUPFAM" id="SSF51430">
    <property type="entry name" value="NAD(P)-linked oxidoreductase"/>
    <property type="match status" value="1"/>
</dbReference>
<dbReference type="PANTHER" id="PTHR43827:SF8">
    <property type="entry name" value="ALDO_KETO REDUCTASE FAMILY PROTEIN"/>
    <property type="match status" value="1"/>
</dbReference>
<keyword evidence="3" id="KW-1185">Reference proteome</keyword>
<dbReference type="InterPro" id="IPR018170">
    <property type="entry name" value="Aldo/ket_reductase_CS"/>
</dbReference>
<dbReference type="EMBL" id="CAXAQS010000450">
    <property type="protein sequence ID" value="CAK9251686.1"/>
    <property type="molecule type" value="Genomic_DNA"/>
</dbReference>
<comment type="caution">
    <text evidence="2">The sequence shown here is derived from an EMBL/GenBank/DDBJ whole genome shotgun (WGS) entry which is preliminary data.</text>
</comment>
<dbReference type="InterPro" id="IPR020471">
    <property type="entry name" value="AKR"/>
</dbReference>
<evidence type="ECO:0000259" key="1">
    <source>
        <dbReference type="Pfam" id="PF00248"/>
    </source>
</evidence>
<evidence type="ECO:0000313" key="3">
    <source>
        <dbReference type="Proteomes" id="UP001497444"/>
    </source>
</evidence>
<proteinExistence type="predicted"/>
<dbReference type="InterPro" id="IPR023210">
    <property type="entry name" value="NADP_OxRdtase_dom"/>
</dbReference>
<dbReference type="Pfam" id="PF00248">
    <property type="entry name" value="Aldo_ket_red"/>
    <property type="match status" value="1"/>
</dbReference>
<dbReference type="Gene3D" id="3.20.20.100">
    <property type="entry name" value="NADP-dependent oxidoreductase domain"/>
    <property type="match status" value="1"/>
</dbReference>
<name>A0ABP0VCM0_9BRYO</name>
<gene>
    <name evidence="2" type="ORF">CSSPJE1EN1_LOCUS27064</name>
</gene>
<protein>
    <recommendedName>
        <fullName evidence="1">NADP-dependent oxidoreductase domain-containing protein</fullName>
    </recommendedName>
</protein>
<dbReference type="InterPro" id="IPR036812">
    <property type="entry name" value="NAD(P)_OxRdtase_dom_sf"/>
</dbReference>